<gene>
    <name evidence="1" type="ORF">PGQ11_004643</name>
</gene>
<comment type="caution">
    <text evidence="1">The sequence shown here is derived from an EMBL/GenBank/DDBJ whole genome shotgun (WGS) entry which is preliminary data.</text>
</comment>
<accession>A0ABR2J8J9</accession>
<evidence type="ECO:0000313" key="1">
    <source>
        <dbReference type="EMBL" id="KAK8874129.1"/>
    </source>
</evidence>
<proteinExistence type="predicted"/>
<dbReference type="EMBL" id="JAPCWZ010000003">
    <property type="protein sequence ID" value="KAK8874129.1"/>
    <property type="molecule type" value="Genomic_DNA"/>
</dbReference>
<organism evidence="1 2">
    <name type="scientific">Apiospora arundinis</name>
    <dbReference type="NCBI Taxonomy" id="335852"/>
    <lineage>
        <taxon>Eukaryota</taxon>
        <taxon>Fungi</taxon>
        <taxon>Dikarya</taxon>
        <taxon>Ascomycota</taxon>
        <taxon>Pezizomycotina</taxon>
        <taxon>Sordariomycetes</taxon>
        <taxon>Xylariomycetidae</taxon>
        <taxon>Amphisphaeriales</taxon>
        <taxon>Apiosporaceae</taxon>
        <taxon>Apiospora</taxon>
    </lineage>
</organism>
<keyword evidence="2" id="KW-1185">Reference proteome</keyword>
<name>A0ABR2J8J9_9PEZI</name>
<dbReference type="Proteomes" id="UP001390339">
    <property type="component" value="Unassembled WGS sequence"/>
</dbReference>
<sequence length="759" mass="84886">MMAFRTKDKTRAKLRREICDIVNDIGSVDNCNTAATIDKPETCTSPPELTQRLRKALAVWFSPCAAGGLVTNSLVYDFGDYKSGQALALDALSPGGETTQFHCIRSVAEEFSCEVFLIKLKRKDNGNADYEISCHDMSEDEDASEDEDEENGSMHIHAIQNHGSTYAIDDRTWTAEVLVDWKSGFKLDGYPLEADAIVQDDFDMEAYDDEEYLDEDVWDKGPYQAPQYFNRWFSSTAVLVMPKAYLLDFLCELTLNDSRSSSVSQLVSYAAAKCRDPEQGHDHVHGLFELCTKLSASPNQLRALDEDTIIKALQLAVDHDHAQLFGLISNNIAITLSPERFFTWAGTHLRNTRIPLGALLTAVRRSLSTTSHCSVWYKDIIRLRTWEAGAPHELQKLAQDALSEAALFCRHGDVFEQDGEALVHIACRFKSFDWLLNEIEPIVQGRAVDFAFAAAFCWTLYNAAIQGELPRGESLKLLKSLVAKIHDSFDITQLVAYSVYSHRIPHAEAHGMPLPPPPVSGHALINQLRLMMAVSSDDEVRSFLSRITEQVRLVECRNFTGLYLPVLNDLMGLAQLHSEDLRDSPHAGLAREIILEYWQQQNFGVGPVMQAQAFGQMSMMLLNCGCRSCQGLHHFFVETPNLPQAVFGSVIADRAELMHLSTTIKQCSGFCGYEIKHDGLYCKWLLTKKGFLPMEQHTIRMESARATLGKANQLQLALVLGEPLYRNIMGTSPPSPAPYSEISLYEMSSQNNLLSHGLP</sequence>
<reference evidence="1 2" key="1">
    <citation type="journal article" date="2024" name="IMA Fungus">
        <title>Apiospora arundinis, a panoply of carbohydrate-active enzymes and secondary metabolites.</title>
        <authorList>
            <person name="Sorensen T."/>
            <person name="Petersen C."/>
            <person name="Muurmann A.T."/>
            <person name="Christiansen J.V."/>
            <person name="Brundto M.L."/>
            <person name="Overgaard C.K."/>
            <person name="Boysen A.T."/>
            <person name="Wollenberg R.D."/>
            <person name="Larsen T.O."/>
            <person name="Sorensen J.L."/>
            <person name="Nielsen K.L."/>
            <person name="Sondergaard T.E."/>
        </authorList>
    </citation>
    <scope>NUCLEOTIDE SEQUENCE [LARGE SCALE GENOMIC DNA]</scope>
    <source>
        <strain evidence="1 2">AAU 773</strain>
    </source>
</reference>
<protein>
    <submittedName>
        <fullName evidence="1">Uncharacterized protein</fullName>
    </submittedName>
</protein>
<evidence type="ECO:0000313" key="2">
    <source>
        <dbReference type="Proteomes" id="UP001390339"/>
    </source>
</evidence>